<dbReference type="EMBL" id="JAUSTI010000013">
    <property type="protein sequence ID" value="MDQ0172635.1"/>
    <property type="molecule type" value="Genomic_DNA"/>
</dbReference>
<sequence>MHVKTTEVVFFFLISDRFGLDVSQIWSELTSKRQNAQPKLYVEGFRMRIFFENVP</sequence>
<gene>
    <name evidence="1" type="ORF">J2T19_004125</name>
</gene>
<evidence type="ECO:0000313" key="1">
    <source>
        <dbReference type="EMBL" id="MDQ0172635.1"/>
    </source>
</evidence>
<evidence type="ECO:0000313" key="2">
    <source>
        <dbReference type="Proteomes" id="UP001233836"/>
    </source>
</evidence>
<keyword evidence="2" id="KW-1185">Reference proteome</keyword>
<organism evidence="1 2">
    <name type="scientific">Paenibacillus tundrae</name>
    <dbReference type="NCBI Taxonomy" id="528187"/>
    <lineage>
        <taxon>Bacteria</taxon>
        <taxon>Bacillati</taxon>
        <taxon>Bacillota</taxon>
        <taxon>Bacilli</taxon>
        <taxon>Bacillales</taxon>
        <taxon>Paenibacillaceae</taxon>
        <taxon>Paenibacillus</taxon>
    </lineage>
</organism>
<name>A0ABT9WIL9_9BACL</name>
<reference evidence="1 2" key="1">
    <citation type="submission" date="2023-07" db="EMBL/GenBank/DDBJ databases">
        <title>Sorghum-associated microbial communities from plants grown in Nebraska, USA.</title>
        <authorList>
            <person name="Schachtman D."/>
        </authorList>
    </citation>
    <scope>NUCLEOTIDE SEQUENCE [LARGE SCALE GENOMIC DNA]</scope>
    <source>
        <strain evidence="1 2">DS1314</strain>
    </source>
</reference>
<accession>A0ABT9WIL9</accession>
<proteinExistence type="predicted"/>
<dbReference type="Proteomes" id="UP001233836">
    <property type="component" value="Unassembled WGS sequence"/>
</dbReference>
<comment type="caution">
    <text evidence="1">The sequence shown here is derived from an EMBL/GenBank/DDBJ whole genome shotgun (WGS) entry which is preliminary data.</text>
</comment>
<protein>
    <submittedName>
        <fullName evidence="1">Uncharacterized protein</fullName>
    </submittedName>
</protein>